<dbReference type="InterPro" id="IPR001647">
    <property type="entry name" value="HTH_TetR"/>
</dbReference>
<dbReference type="Gene3D" id="1.10.357.10">
    <property type="entry name" value="Tetracycline Repressor, domain 2"/>
    <property type="match status" value="1"/>
</dbReference>
<proteinExistence type="predicted"/>
<organism evidence="5 6">
    <name type="scientific">Amycolatopsis umgeniensis</name>
    <dbReference type="NCBI Taxonomy" id="336628"/>
    <lineage>
        <taxon>Bacteria</taxon>
        <taxon>Bacillati</taxon>
        <taxon>Actinomycetota</taxon>
        <taxon>Actinomycetes</taxon>
        <taxon>Pseudonocardiales</taxon>
        <taxon>Pseudonocardiaceae</taxon>
        <taxon>Amycolatopsis</taxon>
    </lineage>
</organism>
<sequence>MLVADGHPRRREPGTVTDVADRSGDHTRQVDRFDQRRAQLAMSALVTLSELGYARTSLREIAQNSEFSHGVLHYYFRNKVELITYCVKQYKAECVTRYDRIVETAETAEELKRAFGAATAATLCEDARLHRLWYDLRNQSLFEKVFRADVLAIDETLELMIWRIVARYAELVDKPLDLTPSTTYALFDGLFQQGLLKHLAGREDAARCLQDSVEQVLARLFTT</sequence>
<dbReference type="Pfam" id="PF00440">
    <property type="entry name" value="TetR_N"/>
    <property type="match status" value="1"/>
</dbReference>
<accession>A0A841ARE8</accession>
<keyword evidence="6" id="KW-1185">Reference proteome</keyword>
<evidence type="ECO:0000256" key="3">
    <source>
        <dbReference type="SAM" id="MobiDB-lite"/>
    </source>
</evidence>
<dbReference type="GO" id="GO:0003677">
    <property type="term" value="F:DNA binding"/>
    <property type="evidence" value="ECO:0007669"/>
    <property type="project" value="UniProtKB-UniRule"/>
</dbReference>
<evidence type="ECO:0000259" key="4">
    <source>
        <dbReference type="PROSITE" id="PS50977"/>
    </source>
</evidence>
<dbReference type="SUPFAM" id="SSF46689">
    <property type="entry name" value="Homeodomain-like"/>
    <property type="match status" value="1"/>
</dbReference>
<dbReference type="PANTHER" id="PTHR43479:SF11">
    <property type="entry name" value="ACREF_ENVCD OPERON REPRESSOR-RELATED"/>
    <property type="match status" value="1"/>
</dbReference>
<dbReference type="AlphaFoldDB" id="A0A841ARE8"/>
<keyword evidence="1 2" id="KW-0238">DNA-binding</keyword>
<evidence type="ECO:0000313" key="6">
    <source>
        <dbReference type="Proteomes" id="UP000580861"/>
    </source>
</evidence>
<evidence type="ECO:0000256" key="1">
    <source>
        <dbReference type="ARBA" id="ARBA00023125"/>
    </source>
</evidence>
<name>A0A841ARE8_9PSEU</name>
<dbReference type="InterPro" id="IPR050624">
    <property type="entry name" value="HTH-type_Tx_Regulator"/>
</dbReference>
<comment type="caution">
    <text evidence="5">The sequence shown here is derived from an EMBL/GenBank/DDBJ whole genome shotgun (WGS) entry which is preliminary data.</text>
</comment>
<dbReference type="InterPro" id="IPR009057">
    <property type="entry name" value="Homeodomain-like_sf"/>
</dbReference>
<dbReference type="PROSITE" id="PS50977">
    <property type="entry name" value="HTH_TETR_2"/>
    <property type="match status" value="1"/>
</dbReference>
<evidence type="ECO:0000313" key="5">
    <source>
        <dbReference type="EMBL" id="MBB5851409.1"/>
    </source>
</evidence>
<dbReference type="Proteomes" id="UP000580861">
    <property type="component" value="Unassembled WGS sequence"/>
</dbReference>
<protein>
    <submittedName>
        <fullName evidence="5">AcrR family transcriptional regulator</fullName>
    </submittedName>
</protein>
<feature type="DNA-binding region" description="H-T-H motif" evidence="2">
    <location>
        <begin position="57"/>
        <end position="76"/>
    </location>
</feature>
<feature type="region of interest" description="Disordered" evidence="3">
    <location>
        <begin position="1"/>
        <end position="27"/>
    </location>
</feature>
<feature type="domain" description="HTH tetR-type" evidence="4">
    <location>
        <begin position="34"/>
        <end position="94"/>
    </location>
</feature>
<evidence type="ECO:0000256" key="2">
    <source>
        <dbReference type="PROSITE-ProRule" id="PRU00335"/>
    </source>
</evidence>
<dbReference type="EMBL" id="JACHMX010000001">
    <property type="protein sequence ID" value="MBB5851409.1"/>
    <property type="molecule type" value="Genomic_DNA"/>
</dbReference>
<dbReference type="PANTHER" id="PTHR43479">
    <property type="entry name" value="ACREF/ENVCD OPERON REPRESSOR-RELATED"/>
    <property type="match status" value="1"/>
</dbReference>
<gene>
    <name evidence="5" type="ORF">HDA45_001496</name>
</gene>
<reference evidence="5 6" key="1">
    <citation type="submission" date="2020-08" db="EMBL/GenBank/DDBJ databases">
        <title>Sequencing the genomes of 1000 actinobacteria strains.</title>
        <authorList>
            <person name="Klenk H.-P."/>
        </authorList>
    </citation>
    <scope>NUCLEOTIDE SEQUENCE [LARGE SCALE GENOMIC DNA]</scope>
    <source>
        <strain evidence="5 6">DSM 45272</strain>
    </source>
</reference>